<dbReference type="SUPFAM" id="SSF53474">
    <property type="entry name" value="alpha/beta-Hydrolases"/>
    <property type="match status" value="1"/>
</dbReference>
<dbReference type="PANTHER" id="PTHR43358:SF4">
    <property type="entry name" value="ALPHA_BETA HYDROLASE FOLD-1 DOMAIN-CONTAINING PROTEIN"/>
    <property type="match status" value="1"/>
</dbReference>
<dbReference type="EMBL" id="BAABJX010000009">
    <property type="protein sequence ID" value="GAA4823144.1"/>
    <property type="molecule type" value="Genomic_DNA"/>
</dbReference>
<dbReference type="Pfam" id="PF12146">
    <property type="entry name" value="Hydrolase_4"/>
    <property type="match status" value="1"/>
</dbReference>
<organism evidence="2 3">
    <name type="scientific">Algivirga pacifica</name>
    <dbReference type="NCBI Taxonomy" id="1162670"/>
    <lineage>
        <taxon>Bacteria</taxon>
        <taxon>Pseudomonadati</taxon>
        <taxon>Bacteroidota</taxon>
        <taxon>Cytophagia</taxon>
        <taxon>Cytophagales</taxon>
        <taxon>Flammeovirgaceae</taxon>
        <taxon>Algivirga</taxon>
    </lineage>
</organism>
<dbReference type="PANTHER" id="PTHR43358">
    <property type="entry name" value="ALPHA/BETA-HYDROLASE"/>
    <property type="match status" value="1"/>
</dbReference>
<dbReference type="RefSeq" id="WP_345368844.1">
    <property type="nucleotide sequence ID" value="NZ_BAABJX010000009.1"/>
</dbReference>
<sequence>MFRTDRKPGGVSPVGKQISFLSFDDIPIKGNLLYAEGKEVKGTIILLHGIRSGKECYTTVSKKLSVAGYHTVAIDLRGHGESGGKYCTFGIKEKQDVSALIDYLNQEEGITDHIGVWGRSLGGAVALQAMAVDRRIVFGVVESTFSDFRKIIGDYSRYYLNFDLKPLTAYLVNRAGAIGDFDPSKARTVEYCKQIQQPVFFAHGDADQQINIENGRINFTALASTDKEFTTIEGAGHLNVWELGGGAYFQKVLGFISRKLVDQP</sequence>
<gene>
    <name evidence="2" type="ORF">GCM10023331_04490</name>
</gene>
<name>A0ABP9CZ12_9BACT</name>
<proteinExistence type="predicted"/>
<comment type="caution">
    <text evidence="2">The sequence shown here is derived from an EMBL/GenBank/DDBJ whole genome shotgun (WGS) entry which is preliminary data.</text>
</comment>
<protein>
    <submittedName>
        <fullName evidence="2">Alpha/beta hydrolase</fullName>
    </submittedName>
</protein>
<keyword evidence="3" id="KW-1185">Reference proteome</keyword>
<dbReference type="Gene3D" id="3.40.50.1820">
    <property type="entry name" value="alpha/beta hydrolase"/>
    <property type="match status" value="1"/>
</dbReference>
<reference evidence="3" key="1">
    <citation type="journal article" date="2019" name="Int. J. Syst. Evol. Microbiol.">
        <title>The Global Catalogue of Microorganisms (GCM) 10K type strain sequencing project: providing services to taxonomists for standard genome sequencing and annotation.</title>
        <authorList>
            <consortium name="The Broad Institute Genomics Platform"/>
            <consortium name="The Broad Institute Genome Sequencing Center for Infectious Disease"/>
            <person name="Wu L."/>
            <person name="Ma J."/>
        </authorList>
    </citation>
    <scope>NUCLEOTIDE SEQUENCE [LARGE SCALE GENOMIC DNA]</scope>
    <source>
        <strain evidence="3">JCM 18326</strain>
    </source>
</reference>
<accession>A0ABP9CZ12</accession>
<dbReference type="InterPro" id="IPR029058">
    <property type="entry name" value="AB_hydrolase_fold"/>
</dbReference>
<dbReference type="InterPro" id="IPR052920">
    <property type="entry name" value="DNA-binding_regulatory"/>
</dbReference>
<keyword evidence="2" id="KW-0378">Hydrolase</keyword>
<dbReference type="InterPro" id="IPR022742">
    <property type="entry name" value="Hydrolase_4"/>
</dbReference>
<evidence type="ECO:0000259" key="1">
    <source>
        <dbReference type="Pfam" id="PF12146"/>
    </source>
</evidence>
<dbReference type="GO" id="GO:0016787">
    <property type="term" value="F:hydrolase activity"/>
    <property type="evidence" value="ECO:0007669"/>
    <property type="project" value="UniProtKB-KW"/>
</dbReference>
<evidence type="ECO:0000313" key="3">
    <source>
        <dbReference type="Proteomes" id="UP001500298"/>
    </source>
</evidence>
<dbReference type="Proteomes" id="UP001500298">
    <property type="component" value="Unassembled WGS sequence"/>
</dbReference>
<feature type="domain" description="Serine aminopeptidase S33" evidence="1">
    <location>
        <begin position="39"/>
        <end position="141"/>
    </location>
</feature>
<evidence type="ECO:0000313" key="2">
    <source>
        <dbReference type="EMBL" id="GAA4823144.1"/>
    </source>
</evidence>